<dbReference type="OrthoDB" id="94677at2157"/>
<dbReference type="Proteomes" id="UP000015502">
    <property type="component" value="Chromosome"/>
</dbReference>
<protein>
    <submittedName>
        <fullName evidence="1">Uncharacterized protein</fullName>
    </submittedName>
</protein>
<organism evidence="1 2">
    <name type="scientific">Thermococcus litoralis (strain ATCC 51850 / DSM 5473 / JCM 8560 / NS-C)</name>
    <dbReference type="NCBI Taxonomy" id="523849"/>
    <lineage>
        <taxon>Archaea</taxon>
        <taxon>Methanobacteriati</taxon>
        <taxon>Methanobacteriota</taxon>
        <taxon>Thermococci</taxon>
        <taxon>Thermococcales</taxon>
        <taxon>Thermococcaceae</taxon>
        <taxon>Thermococcus</taxon>
    </lineage>
</organism>
<proteinExistence type="predicted"/>
<dbReference type="HOGENOM" id="CLU_3075563_0_0_2"/>
<evidence type="ECO:0000313" key="1">
    <source>
        <dbReference type="EMBL" id="EHR79856.1"/>
    </source>
</evidence>
<accession>H3ZJN2</accession>
<keyword evidence="2" id="KW-1185">Reference proteome</keyword>
<evidence type="ECO:0000313" key="2">
    <source>
        <dbReference type="Proteomes" id="UP000015502"/>
    </source>
</evidence>
<dbReference type="RefSeq" id="WP_004066159.1">
    <property type="nucleotide sequence ID" value="NC_022084.1"/>
</dbReference>
<sequence>MIIVTGDRYDEALTDRNFEKILFPEYGKNREKLREFVNQLKGDEVILTSSPP</sequence>
<dbReference type="AlphaFoldDB" id="H3ZJN2"/>
<dbReference type="EMBL" id="CP006670">
    <property type="protein sequence ID" value="EHR79856.1"/>
    <property type="molecule type" value="Genomic_DNA"/>
</dbReference>
<reference evidence="1 2" key="1">
    <citation type="journal article" date="2012" name="J. Bacteriol.">
        <title>Genome sequence of the model hyperthermophilic archaeon Thermococcus litoralis NS-C.</title>
        <authorList>
            <person name="Gardner A.F."/>
            <person name="Kumar S."/>
            <person name="Perler F.B."/>
        </authorList>
    </citation>
    <scope>NUCLEOTIDE SEQUENCE [LARGE SCALE GENOMIC DNA]</scope>
    <source>
        <strain evidence="2">ATCC 51850 / DSM 5473 / JCM 8560 / NS-C</strain>
    </source>
</reference>
<dbReference type="STRING" id="523849.OCC_10279"/>
<dbReference type="PaxDb" id="523849-OCC_10279"/>
<dbReference type="KEGG" id="tlt:OCC_10279"/>
<dbReference type="GeneID" id="55636250"/>
<gene>
    <name evidence="1" type="ORF">OCC_10279</name>
</gene>
<name>H3ZJN2_THELN</name>